<feature type="domain" description="Metallo-beta-lactamase" evidence="3">
    <location>
        <begin position="62"/>
        <end position="248"/>
    </location>
</feature>
<dbReference type="SUPFAM" id="SSF56281">
    <property type="entry name" value="Metallo-hydrolase/oxidoreductase"/>
    <property type="match status" value="1"/>
</dbReference>
<dbReference type="EMBL" id="OOGT01000039">
    <property type="protein sequence ID" value="SPL70042.1"/>
    <property type="molecule type" value="Genomic_DNA"/>
</dbReference>
<accession>A0A2U3MX81</accession>
<gene>
    <name evidence="4" type="ORF">KPC_1220</name>
</gene>
<dbReference type="AlphaFoldDB" id="A0A2U3MX81"/>
<dbReference type="PANTHER" id="PTHR42951">
    <property type="entry name" value="METALLO-BETA-LACTAMASE DOMAIN-CONTAINING"/>
    <property type="match status" value="1"/>
</dbReference>
<dbReference type="InParanoid" id="A0A2U3MX81"/>
<name>A0A2U3MX81_9GAMM</name>
<proteinExistence type="inferred from homology"/>
<protein>
    <submittedName>
        <fullName evidence="4">Metallo-beta-lactamase superfamily protein</fullName>
    </submittedName>
</protein>
<dbReference type="SMART" id="SM00849">
    <property type="entry name" value="Lactamase_B"/>
    <property type="match status" value="1"/>
</dbReference>
<comment type="similarity">
    <text evidence="1">Belongs to the metallo-beta-lactamase superfamily. Class-B beta-lactamase family.</text>
</comment>
<dbReference type="Pfam" id="PF00753">
    <property type="entry name" value="Lactamase_B"/>
    <property type="match status" value="1"/>
</dbReference>
<dbReference type="OrthoDB" id="9769598at2"/>
<dbReference type="Proteomes" id="UP000245974">
    <property type="component" value="Unassembled WGS sequence"/>
</dbReference>
<evidence type="ECO:0000256" key="2">
    <source>
        <dbReference type="SAM" id="SignalP"/>
    </source>
</evidence>
<feature type="signal peptide" evidence="2">
    <location>
        <begin position="1"/>
        <end position="22"/>
    </location>
</feature>
<evidence type="ECO:0000256" key="1">
    <source>
        <dbReference type="ARBA" id="ARBA00005250"/>
    </source>
</evidence>
<dbReference type="PANTHER" id="PTHR42951:SF4">
    <property type="entry name" value="ACYL-COENZYME A THIOESTERASE MBLAC2"/>
    <property type="match status" value="1"/>
</dbReference>
<dbReference type="RefSeq" id="WP_121973544.1">
    <property type="nucleotide sequence ID" value="NZ_OOGT01000039.1"/>
</dbReference>
<evidence type="ECO:0000259" key="3">
    <source>
        <dbReference type="SMART" id="SM00849"/>
    </source>
</evidence>
<dbReference type="InterPro" id="IPR036866">
    <property type="entry name" value="RibonucZ/Hydroxyglut_hydro"/>
</dbReference>
<dbReference type="GO" id="GO:0017001">
    <property type="term" value="P:antibiotic catabolic process"/>
    <property type="evidence" value="ECO:0007669"/>
    <property type="project" value="UniProtKB-ARBA"/>
</dbReference>
<dbReference type="InterPro" id="IPR050855">
    <property type="entry name" value="NDM-1-like"/>
</dbReference>
<dbReference type="Gene3D" id="3.60.15.10">
    <property type="entry name" value="Ribonuclease Z/Hydroxyacylglutathione hydrolase-like"/>
    <property type="match status" value="1"/>
</dbReference>
<feature type="chain" id="PRO_5015396892" evidence="2">
    <location>
        <begin position="23"/>
        <end position="327"/>
    </location>
</feature>
<organism evidence="4 5">
    <name type="scientific">Acinetobacter stercoris</name>
    <dbReference type="NCBI Taxonomy" id="2126983"/>
    <lineage>
        <taxon>Bacteria</taxon>
        <taxon>Pseudomonadati</taxon>
        <taxon>Pseudomonadota</taxon>
        <taxon>Gammaproteobacteria</taxon>
        <taxon>Moraxellales</taxon>
        <taxon>Moraxellaceae</taxon>
        <taxon>Acinetobacter</taxon>
    </lineage>
</organism>
<keyword evidence="5" id="KW-1185">Reference proteome</keyword>
<evidence type="ECO:0000313" key="5">
    <source>
        <dbReference type="Proteomes" id="UP000245974"/>
    </source>
</evidence>
<dbReference type="CDD" id="cd16282">
    <property type="entry name" value="metallo-hydrolase-like_MBL-fold"/>
    <property type="match status" value="1"/>
</dbReference>
<dbReference type="InterPro" id="IPR001279">
    <property type="entry name" value="Metallo-B-lactamas"/>
</dbReference>
<keyword evidence="2" id="KW-0732">Signal</keyword>
<sequence length="327" mass="37268">MKFCLKILTIPLLIVTSTHTFATSSTQPKQPLLQSPAIVQIEKIKKISSGFWLIPDPRINYIPNIGIIEGNNAILVIDTGMGKVNGQRVFQAAQKIAKGRTIYVTSTHFHPEHAFGAAEFKDAIYIQNKKQLNESKEKSEKYLKLFRTFGSNEANLLKDTTIRYADKSYSVKFNLDLGHRIVTFMEMPAHTKGDQIILDQQSNTVFMGDLYEKDFYPIMPDPDTKASLWINVLSQVIAMKPKMVVPGHGSLSTVKHLKQLQDHMIYVKKQISEQIKFGLNQNQITEKISPQIKKRYANWDNSFFLDFEIANFYAELTKTPIKLPSLN</sequence>
<evidence type="ECO:0000313" key="4">
    <source>
        <dbReference type="EMBL" id="SPL70042.1"/>
    </source>
</evidence>
<reference evidence="5" key="1">
    <citation type="submission" date="2018-03" db="EMBL/GenBank/DDBJ databases">
        <authorList>
            <person name="Blom J."/>
        </authorList>
    </citation>
    <scope>NUCLEOTIDE SEQUENCE [LARGE SCALE GENOMIC DNA]</scope>
    <source>
        <strain evidence="5">KPC-SM-21</strain>
    </source>
</reference>